<evidence type="ECO:0000313" key="2">
    <source>
        <dbReference type="Proteomes" id="UP000572212"/>
    </source>
</evidence>
<dbReference type="RefSeq" id="WP_184247272.1">
    <property type="nucleotide sequence ID" value="NZ_BAAACU010000042.1"/>
</dbReference>
<organism evidence="1 2">
    <name type="scientific">Gracilibacillus halotolerans</name>
    <dbReference type="NCBI Taxonomy" id="74386"/>
    <lineage>
        <taxon>Bacteria</taxon>
        <taxon>Bacillati</taxon>
        <taxon>Bacillota</taxon>
        <taxon>Bacilli</taxon>
        <taxon>Bacillales</taxon>
        <taxon>Bacillaceae</taxon>
        <taxon>Gracilibacillus</taxon>
    </lineage>
</organism>
<dbReference type="EMBL" id="JACHON010000006">
    <property type="protein sequence ID" value="MBB6512979.1"/>
    <property type="molecule type" value="Genomic_DNA"/>
</dbReference>
<protein>
    <submittedName>
        <fullName evidence="1">Uncharacterized protein</fullName>
    </submittedName>
</protein>
<reference evidence="1 2" key="1">
    <citation type="submission" date="2020-08" db="EMBL/GenBank/DDBJ databases">
        <title>Genomic Encyclopedia of Type Strains, Phase IV (KMG-IV): sequencing the most valuable type-strain genomes for metagenomic binning, comparative biology and taxonomic classification.</title>
        <authorList>
            <person name="Goeker M."/>
        </authorList>
    </citation>
    <scope>NUCLEOTIDE SEQUENCE [LARGE SCALE GENOMIC DNA]</scope>
    <source>
        <strain evidence="1 2">DSM 11805</strain>
    </source>
</reference>
<sequence length="95" mass="11044">MGREVLVKPHEVEQHRDNLNGSISGIEADTKLIETELSETNLNSINKLMEILVNFEQTMTMYVEMCNKDTEKVDFVKNKLIEEDNRLADLRIFTE</sequence>
<evidence type="ECO:0000313" key="1">
    <source>
        <dbReference type="EMBL" id="MBB6512979.1"/>
    </source>
</evidence>
<proteinExistence type="predicted"/>
<keyword evidence="2" id="KW-1185">Reference proteome</keyword>
<gene>
    <name evidence="1" type="ORF">GGQ92_001768</name>
</gene>
<dbReference type="InterPro" id="IPR046318">
    <property type="entry name" value="DUF5344"/>
</dbReference>
<dbReference type="Pfam" id="PF17279">
    <property type="entry name" value="DUF5344"/>
    <property type="match status" value="1"/>
</dbReference>
<dbReference type="Proteomes" id="UP000572212">
    <property type="component" value="Unassembled WGS sequence"/>
</dbReference>
<comment type="caution">
    <text evidence="1">The sequence shown here is derived from an EMBL/GenBank/DDBJ whole genome shotgun (WGS) entry which is preliminary data.</text>
</comment>
<name>A0A841RKE6_9BACI</name>
<dbReference type="AlphaFoldDB" id="A0A841RKE6"/>
<accession>A0A841RKE6</accession>